<dbReference type="PANTHER" id="PTHR46696">
    <property type="entry name" value="P450, PUTATIVE (EUROFUNG)-RELATED"/>
    <property type="match status" value="1"/>
</dbReference>
<keyword evidence="2" id="KW-0408">Iron</keyword>
<dbReference type="PRINTS" id="PR00385">
    <property type="entry name" value="P450"/>
</dbReference>
<dbReference type="PROSITE" id="PS00086">
    <property type="entry name" value="CYTOCHROME_P450"/>
    <property type="match status" value="1"/>
</dbReference>
<sequence length="424" mass="47130">MTQGNDLASFNPFSPDHLSAPGPGWAMLRQEAPVYQLPIPSPAPVFLATRKRDIEAIARSTDIFSNTPIPTVWRWGEFEPAIAEVFAEAGYKVVQTLQATDPPVSLAYRQIAEQALNRRKIIALQPEIDRIVDRLMAAIPDREAVNFVDAFAVPLPLEAICLILGMPYADAAFLKFYSDEFTHLVDPVHPLPRAIEATRTIVKGYRYFVDILDRYRRDPQDNLVSAIATASINGQPLSIEEQLSMCHVLVIAGNETTRNALSSAMFVLATRPDLWARLQSERAKIPDFIEEVLRVHAPAITTPRTVLQDTEIGGIALPRGATIFAMWASGGQDEESFPEPQTIDLDRKNKRSHISFGMGVHHCVGSFLARAELQSAISRWLDDFEAVELAVPPDAVRYDPVFAFHALSDLPIRITRRTSQSRAA</sequence>
<proteinExistence type="inferred from homology"/>
<dbReference type="InterPro" id="IPR017972">
    <property type="entry name" value="Cyt_P450_CS"/>
</dbReference>
<comment type="similarity">
    <text evidence="1 2">Belongs to the cytochrome P450 family.</text>
</comment>
<protein>
    <submittedName>
        <fullName evidence="3">Cytochrome P450</fullName>
    </submittedName>
</protein>
<comment type="caution">
    <text evidence="3">The sequence shown here is derived from an EMBL/GenBank/DDBJ whole genome shotgun (WGS) entry which is preliminary data.</text>
</comment>
<dbReference type="InterPro" id="IPR036396">
    <property type="entry name" value="Cyt_P450_sf"/>
</dbReference>
<keyword evidence="2" id="KW-0349">Heme</keyword>
<dbReference type="EMBL" id="JBHRVU010000005">
    <property type="protein sequence ID" value="MFC3443458.1"/>
    <property type="molecule type" value="Genomic_DNA"/>
</dbReference>
<dbReference type="PANTHER" id="PTHR46696:SF6">
    <property type="entry name" value="P450, PUTATIVE (EUROFUNG)-RELATED"/>
    <property type="match status" value="1"/>
</dbReference>
<reference evidence="4" key="1">
    <citation type="journal article" date="2019" name="Int. J. Syst. Evol. Microbiol.">
        <title>The Global Catalogue of Microorganisms (GCM) 10K type strain sequencing project: providing services to taxonomists for standard genome sequencing and annotation.</title>
        <authorList>
            <consortium name="The Broad Institute Genomics Platform"/>
            <consortium name="The Broad Institute Genome Sequencing Center for Infectious Disease"/>
            <person name="Wu L."/>
            <person name="Ma J."/>
        </authorList>
    </citation>
    <scope>NUCLEOTIDE SEQUENCE [LARGE SCALE GENOMIC DNA]</scope>
    <source>
        <strain evidence="4">CCM 7491</strain>
    </source>
</reference>
<dbReference type="InterPro" id="IPR002397">
    <property type="entry name" value="Cyt_P450_B"/>
</dbReference>
<evidence type="ECO:0000313" key="3">
    <source>
        <dbReference type="EMBL" id="MFC3443458.1"/>
    </source>
</evidence>
<keyword evidence="2" id="KW-0503">Monooxygenase</keyword>
<evidence type="ECO:0000313" key="4">
    <source>
        <dbReference type="Proteomes" id="UP001595681"/>
    </source>
</evidence>
<keyword evidence="4" id="KW-1185">Reference proteome</keyword>
<evidence type="ECO:0000256" key="2">
    <source>
        <dbReference type="RuleBase" id="RU000461"/>
    </source>
</evidence>
<organism evidence="3 4">
    <name type="scientific">Sphingobium rhizovicinum</name>
    <dbReference type="NCBI Taxonomy" id="432308"/>
    <lineage>
        <taxon>Bacteria</taxon>
        <taxon>Pseudomonadati</taxon>
        <taxon>Pseudomonadota</taxon>
        <taxon>Alphaproteobacteria</taxon>
        <taxon>Sphingomonadales</taxon>
        <taxon>Sphingomonadaceae</taxon>
        <taxon>Sphingobium</taxon>
    </lineage>
</organism>
<keyword evidence="2" id="KW-0560">Oxidoreductase</keyword>
<dbReference type="InterPro" id="IPR001128">
    <property type="entry name" value="Cyt_P450"/>
</dbReference>
<keyword evidence="2" id="KW-0479">Metal-binding</keyword>
<dbReference type="PRINTS" id="PR00359">
    <property type="entry name" value="BP450"/>
</dbReference>
<name>A0ABV7NL27_9SPHN</name>
<dbReference type="RefSeq" id="WP_380798217.1">
    <property type="nucleotide sequence ID" value="NZ_JBHRVU010000005.1"/>
</dbReference>
<gene>
    <name evidence="3" type="ORF">ACFOKF_20080</name>
</gene>
<dbReference type="SUPFAM" id="SSF48264">
    <property type="entry name" value="Cytochrome P450"/>
    <property type="match status" value="1"/>
</dbReference>
<accession>A0ABV7NL27</accession>
<dbReference type="Proteomes" id="UP001595681">
    <property type="component" value="Unassembled WGS sequence"/>
</dbReference>
<evidence type="ECO:0000256" key="1">
    <source>
        <dbReference type="ARBA" id="ARBA00010617"/>
    </source>
</evidence>
<dbReference type="Pfam" id="PF00067">
    <property type="entry name" value="p450"/>
    <property type="match status" value="1"/>
</dbReference>
<dbReference type="Gene3D" id="1.10.630.10">
    <property type="entry name" value="Cytochrome P450"/>
    <property type="match status" value="1"/>
</dbReference>